<keyword evidence="4" id="KW-0808">Transferase</keyword>
<dbReference type="Pfam" id="PF02518">
    <property type="entry name" value="HATPase_c"/>
    <property type="match status" value="1"/>
</dbReference>
<dbReference type="PROSITE" id="PS50112">
    <property type="entry name" value="PAS"/>
    <property type="match status" value="4"/>
</dbReference>
<dbReference type="CDD" id="cd16922">
    <property type="entry name" value="HATPase_EvgS-ArcB-TorS-like"/>
    <property type="match status" value="1"/>
</dbReference>
<dbReference type="EMBL" id="WJJP01000257">
    <property type="protein sequence ID" value="MBD3324551.1"/>
    <property type="molecule type" value="Genomic_DNA"/>
</dbReference>
<dbReference type="PROSITE" id="PS50113">
    <property type="entry name" value="PAC"/>
    <property type="match status" value="5"/>
</dbReference>
<dbReference type="SMART" id="SM00387">
    <property type="entry name" value="HATPase_c"/>
    <property type="match status" value="1"/>
</dbReference>
<reference evidence="11" key="1">
    <citation type="submission" date="2019-11" db="EMBL/GenBank/DDBJ databases">
        <title>Microbial mats filling the niche in hypersaline microbial mats.</title>
        <authorList>
            <person name="Wong H.L."/>
            <person name="Macleod F.I."/>
            <person name="White R.A. III"/>
            <person name="Burns B.P."/>
        </authorList>
    </citation>
    <scope>NUCLEOTIDE SEQUENCE</scope>
    <source>
        <strain evidence="11">Rbin_158</strain>
    </source>
</reference>
<evidence type="ECO:0000259" key="10">
    <source>
        <dbReference type="PROSITE" id="PS50113"/>
    </source>
</evidence>
<dbReference type="InterPro" id="IPR052162">
    <property type="entry name" value="Sensor_kinase/Photoreceptor"/>
</dbReference>
<evidence type="ECO:0000256" key="3">
    <source>
        <dbReference type="ARBA" id="ARBA00022553"/>
    </source>
</evidence>
<sequence>TLWFSDHRFPIRDARGQIVAVGTIGRNITDLKRAEEAVRRSEATLKKAQEVGHLGHWERDLATNQIWWSEETFRIFGLSPKEFTPRYEEILTHLHPQDRHLLVTAIQEAIDTCQFYAVTYRVIRPDGEVRSVYSAGEAICDAAGTPVRMFGIVQDVTEQRQREEELKTKNSQLAALHEISQQITSTLNLHEVLDMIARQTAVLLQADTGVILLLDDARQTLRIHGAYGISEEAIRDTCDRIGESIAGRVVQSGKPLIVHDLPHNPLFENPAGIEEGLLACASVPLWAGGRIIGTLDIHSKADPAAFDEGHLHLLKLFASQAAIAIENARLYEALRESEEKFRQLTDNLDDVFWLRTDDEMLYISPSYEQVWGEPCERLHAQPNSFIERIHPEDKPRFLDAFRKDVLPPHLLEDEYRLVRPDGSVRWIHVKTFPVVNDAGEVYRSAGIARDITEQKQAEEALRLSEARLRQVIDLVPHPLFARDRQGRYVLANQALAALHDASPEDVLGKTHSELYKYPAEYQQYLADDRTVFETGKPMMIPEETYTPTHGPQRILQVTKIPYVISGTDEPAVLGIAIDITARKQAEEALRESEKKYRTLFEAAKDAILVADAETGMLLDANPMAEELLGREQAEIIGLHQTALHPSYQETHARESFREDGKRTAPHPLYREFEVMHKEGYPIPVEITPSKVEIAGKMCILGIFRDVRERKQREEELQEAKEKADAANRAKSEFIANMNHELRAPLTAIKGNAEILQHDSKLTETQRDWLRAIVQSANHLMTLIEDILDLARIEAGKIAIRLKPFDLQGLLGTLKDIHSFRAHQKGLPLIFDFAPDLPVSVCGDETRLRQILLNLVGNAVKFTDQGTVVLRVKVVERTTRASESGGDVPVVTLRFEVTDTGRGISADQLDTIFDPFFQGDASNEGTGLGLTIVQRLATAMGSAVRVESAEGEGSRFWFELTLEEIASPPTSYEADATSPLIPPPQAAFEELRRFVLAGNISEIRRWVTRHQDFEAQYLPFVNRIDRLARAFEINDIKRLLQECDDSSTSEE</sequence>
<dbReference type="SUPFAM" id="SSF55874">
    <property type="entry name" value="ATPase domain of HSP90 chaperone/DNA topoisomerase II/histidine kinase"/>
    <property type="match status" value="1"/>
</dbReference>
<keyword evidence="7" id="KW-0175">Coiled coil</keyword>
<dbReference type="InterPro" id="IPR036097">
    <property type="entry name" value="HisK_dim/P_sf"/>
</dbReference>
<dbReference type="SUPFAM" id="SSF47384">
    <property type="entry name" value="Homodimeric domain of signal transducing histidine kinase"/>
    <property type="match status" value="1"/>
</dbReference>
<organism evidence="11 12">
    <name type="scientific">candidate division KSB3 bacterium</name>
    <dbReference type="NCBI Taxonomy" id="2044937"/>
    <lineage>
        <taxon>Bacteria</taxon>
        <taxon>candidate division KSB3</taxon>
    </lineage>
</organism>
<comment type="caution">
    <text evidence="11">The sequence shown here is derived from an EMBL/GenBank/DDBJ whole genome shotgun (WGS) entry which is preliminary data.</text>
</comment>
<dbReference type="CDD" id="cd00130">
    <property type="entry name" value="PAS"/>
    <property type="match status" value="4"/>
</dbReference>
<gene>
    <name evidence="11" type="ORF">GF339_08195</name>
</gene>
<dbReference type="SUPFAM" id="SSF55781">
    <property type="entry name" value="GAF domain-like"/>
    <property type="match status" value="1"/>
</dbReference>
<dbReference type="InterPro" id="IPR003018">
    <property type="entry name" value="GAF"/>
</dbReference>
<feature type="domain" description="PAC" evidence="10">
    <location>
        <begin position="668"/>
        <end position="718"/>
    </location>
</feature>
<dbReference type="Gene3D" id="3.30.450.20">
    <property type="entry name" value="PAS domain"/>
    <property type="match status" value="5"/>
</dbReference>
<evidence type="ECO:0000256" key="6">
    <source>
        <dbReference type="ARBA" id="ARBA00023012"/>
    </source>
</evidence>
<keyword evidence="6" id="KW-0902">Two-component regulatory system</keyword>
<dbReference type="InterPro" id="IPR013655">
    <property type="entry name" value="PAS_fold_3"/>
</dbReference>
<keyword evidence="5" id="KW-0418">Kinase</keyword>
<dbReference type="EC" id="2.7.13.3" evidence="2"/>
<evidence type="ECO:0000256" key="1">
    <source>
        <dbReference type="ARBA" id="ARBA00000085"/>
    </source>
</evidence>
<dbReference type="Pfam" id="PF13185">
    <property type="entry name" value="GAF_2"/>
    <property type="match status" value="1"/>
</dbReference>
<dbReference type="InterPro" id="IPR035965">
    <property type="entry name" value="PAS-like_dom_sf"/>
</dbReference>
<name>A0A9D5JVP0_9BACT</name>
<dbReference type="InterPro" id="IPR003594">
    <property type="entry name" value="HATPase_dom"/>
</dbReference>
<dbReference type="PRINTS" id="PR00344">
    <property type="entry name" value="BCTRLSENSOR"/>
</dbReference>
<dbReference type="Pfam" id="PF08447">
    <property type="entry name" value="PAS_3"/>
    <property type="match status" value="2"/>
</dbReference>
<dbReference type="InterPro" id="IPR036890">
    <property type="entry name" value="HATPase_C_sf"/>
</dbReference>
<feature type="domain" description="PAS" evidence="9">
    <location>
        <begin position="464"/>
        <end position="535"/>
    </location>
</feature>
<evidence type="ECO:0000259" key="8">
    <source>
        <dbReference type="PROSITE" id="PS50109"/>
    </source>
</evidence>
<dbReference type="Gene3D" id="3.30.450.40">
    <property type="match status" value="1"/>
</dbReference>
<evidence type="ECO:0000313" key="11">
    <source>
        <dbReference type="EMBL" id="MBD3324551.1"/>
    </source>
</evidence>
<dbReference type="Pfam" id="PF00512">
    <property type="entry name" value="HisKA"/>
    <property type="match status" value="1"/>
</dbReference>
<evidence type="ECO:0000256" key="2">
    <source>
        <dbReference type="ARBA" id="ARBA00012438"/>
    </source>
</evidence>
<feature type="domain" description="PAC" evidence="10">
    <location>
        <begin position="411"/>
        <end position="463"/>
    </location>
</feature>
<dbReference type="PANTHER" id="PTHR43304:SF1">
    <property type="entry name" value="PAC DOMAIN-CONTAINING PROTEIN"/>
    <property type="match status" value="1"/>
</dbReference>
<feature type="non-terminal residue" evidence="11">
    <location>
        <position position="1"/>
    </location>
</feature>
<dbReference type="InterPro" id="IPR000014">
    <property type="entry name" value="PAS"/>
</dbReference>
<feature type="domain" description="PAC" evidence="10">
    <location>
        <begin position="539"/>
        <end position="591"/>
    </location>
</feature>
<evidence type="ECO:0000256" key="4">
    <source>
        <dbReference type="ARBA" id="ARBA00022679"/>
    </source>
</evidence>
<dbReference type="InterPro" id="IPR004358">
    <property type="entry name" value="Sig_transdc_His_kin-like_C"/>
</dbReference>
<dbReference type="Gene3D" id="1.10.287.130">
    <property type="match status" value="1"/>
</dbReference>
<accession>A0A9D5JVP0</accession>
<dbReference type="CDD" id="cd00082">
    <property type="entry name" value="HisKA"/>
    <property type="match status" value="1"/>
</dbReference>
<evidence type="ECO:0000256" key="7">
    <source>
        <dbReference type="SAM" id="Coils"/>
    </source>
</evidence>
<dbReference type="InterPro" id="IPR013656">
    <property type="entry name" value="PAS_4"/>
</dbReference>
<dbReference type="Pfam" id="PF08448">
    <property type="entry name" value="PAS_4"/>
    <property type="match status" value="1"/>
</dbReference>
<evidence type="ECO:0000313" key="12">
    <source>
        <dbReference type="Proteomes" id="UP000649604"/>
    </source>
</evidence>
<feature type="domain" description="Histidine kinase" evidence="8">
    <location>
        <begin position="736"/>
        <end position="963"/>
    </location>
</feature>
<dbReference type="SMART" id="SM00086">
    <property type="entry name" value="PAC"/>
    <property type="match status" value="3"/>
</dbReference>
<protein>
    <recommendedName>
        <fullName evidence="2">histidine kinase</fullName>
        <ecNumber evidence="2">2.7.13.3</ecNumber>
    </recommendedName>
</protein>
<dbReference type="NCBIfam" id="TIGR00229">
    <property type="entry name" value="sensory_box"/>
    <property type="match status" value="4"/>
</dbReference>
<dbReference type="Gene3D" id="2.10.70.100">
    <property type="match status" value="1"/>
</dbReference>
<feature type="domain" description="PAS" evidence="9">
    <location>
        <begin position="337"/>
        <end position="403"/>
    </location>
</feature>
<dbReference type="Proteomes" id="UP000649604">
    <property type="component" value="Unassembled WGS sequence"/>
</dbReference>
<dbReference type="InterPro" id="IPR003661">
    <property type="entry name" value="HisK_dim/P_dom"/>
</dbReference>
<evidence type="ECO:0000259" key="9">
    <source>
        <dbReference type="PROSITE" id="PS50112"/>
    </source>
</evidence>
<dbReference type="Gene3D" id="3.30.565.10">
    <property type="entry name" value="Histidine kinase-like ATPase, C-terminal domain"/>
    <property type="match status" value="1"/>
</dbReference>
<dbReference type="SUPFAM" id="SSF55785">
    <property type="entry name" value="PYP-like sensor domain (PAS domain)"/>
    <property type="match status" value="4"/>
</dbReference>
<keyword evidence="3" id="KW-0597">Phosphoprotein</keyword>
<dbReference type="PANTHER" id="PTHR43304">
    <property type="entry name" value="PHYTOCHROME-LIKE PROTEIN CPH1"/>
    <property type="match status" value="1"/>
</dbReference>
<comment type="catalytic activity">
    <reaction evidence="1">
        <text>ATP + protein L-histidine = ADP + protein N-phospho-L-histidine.</text>
        <dbReference type="EC" id="2.7.13.3"/>
    </reaction>
</comment>
<feature type="domain" description="PAS" evidence="9">
    <location>
        <begin position="41"/>
        <end position="113"/>
    </location>
</feature>
<feature type="domain" description="PAC" evidence="10">
    <location>
        <begin position="1"/>
        <end position="40"/>
    </location>
</feature>
<dbReference type="SMART" id="SM00091">
    <property type="entry name" value="PAS"/>
    <property type="match status" value="4"/>
</dbReference>
<feature type="domain" description="PAC" evidence="10">
    <location>
        <begin position="116"/>
        <end position="168"/>
    </location>
</feature>
<dbReference type="InterPro" id="IPR001610">
    <property type="entry name" value="PAC"/>
</dbReference>
<feature type="domain" description="PAS" evidence="9">
    <location>
        <begin position="592"/>
        <end position="649"/>
    </location>
</feature>
<dbReference type="GO" id="GO:0000155">
    <property type="term" value="F:phosphorelay sensor kinase activity"/>
    <property type="evidence" value="ECO:0007669"/>
    <property type="project" value="InterPro"/>
</dbReference>
<dbReference type="SMART" id="SM00065">
    <property type="entry name" value="GAF"/>
    <property type="match status" value="1"/>
</dbReference>
<dbReference type="Pfam" id="PF13426">
    <property type="entry name" value="PAS_9"/>
    <property type="match status" value="1"/>
</dbReference>
<dbReference type="InterPro" id="IPR005467">
    <property type="entry name" value="His_kinase_dom"/>
</dbReference>
<dbReference type="PROSITE" id="PS50109">
    <property type="entry name" value="HIS_KIN"/>
    <property type="match status" value="1"/>
</dbReference>
<proteinExistence type="predicted"/>
<dbReference type="AlphaFoldDB" id="A0A9D5JVP0"/>
<dbReference type="InterPro" id="IPR000700">
    <property type="entry name" value="PAS-assoc_C"/>
</dbReference>
<dbReference type="SMART" id="SM00388">
    <property type="entry name" value="HisKA"/>
    <property type="match status" value="1"/>
</dbReference>
<dbReference type="FunFam" id="1.10.287.130:FF:000001">
    <property type="entry name" value="Two-component sensor histidine kinase"/>
    <property type="match status" value="1"/>
</dbReference>
<dbReference type="FunFam" id="3.30.565.10:FF:000010">
    <property type="entry name" value="Sensor histidine kinase RcsC"/>
    <property type="match status" value="1"/>
</dbReference>
<dbReference type="InterPro" id="IPR029016">
    <property type="entry name" value="GAF-like_dom_sf"/>
</dbReference>
<evidence type="ECO:0000256" key="5">
    <source>
        <dbReference type="ARBA" id="ARBA00022777"/>
    </source>
</evidence>
<feature type="coiled-coil region" evidence="7">
    <location>
        <begin position="706"/>
        <end position="736"/>
    </location>
</feature>